<keyword evidence="1" id="KW-1185">Reference proteome</keyword>
<proteinExistence type="predicted"/>
<dbReference type="WBParaSite" id="L893_g24615.t1">
    <property type="protein sequence ID" value="L893_g24615.t1"/>
    <property type="gene ID" value="L893_g24615"/>
</dbReference>
<dbReference type="AlphaFoldDB" id="A0A1I7ZAQ5"/>
<name>A0A1I7ZAQ5_9BILA</name>
<evidence type="ECO:0000313" key="2">
    <source>
        <dbReference type="WBParaSite" id="L893_g24615.t1"/>
    </source>
</evidence>
<evidence type="ECO:0000313" key="1">
    <source>
        <dbReference type="Proteomes" id="UP000095287"/>
    </source>
</evidence>
<dbReference type="Proteomes" id="UP000095287">
    <property type="component" value="Unplaced"/>
</dbReference>
<sequence>MPRKSLPNEVYFGPVISSPLYSSCDSTRNAIGITVPVQHLFQHFAMQNWAESRSPSCQTCKKRVPLWHEHCHPAENKSLFLQSLLRALA</sequence>
<reference evidence="2" key="1">
    <citation type="submission" date="2016-11" db="UniProtKB">
        <authorList>
            <consortium name="WormBaseParasite"/>
        </authorList>
    </citation>
    <scope>IDENTIFICATION</scope>
</reference>
<organism evidence="1 2">
    <name type="scientific">Steinernema glaseri</name>
    <dbReference type="NCBI Taxonomy" id="37863"/>
    <lineage>
        <taxon>Eukaryota</taxon>
        <taxon>Metazoa</taxon>
        <taxon>Ecdysozoa</taxon>
        <taxon>Nematoda</taxon>
        <taxon>Chromadorea</taxon>
        <taxon>Rhabditida</taxon>
        <taxon>Tylenchina</taxon>
        <taxon>Panagrolaimomorpha</taxon>
        <taxon>Strongyloidoidea</taxon>
        <taxon>Steinernematidae</taxon>
        <taxon>Steinernema</taxon>
    </lineage>
</organism>
<protein>
    <submittedName>
        <fullName evidence="2">Phorbol-ester/DAG-type domain-containing protein</fullName>
    </submittedName>
</protein>
<accession>A0A1I7ZAQ5</accession>